<dbReference type="OrthoDB" id="268975at2"/>
<sequence length="207" mass="21964">MFRSTLIGTCSMIVGASAALAEGGQALPPPPPLIITEERCTAAFDCAYIGLEYGRVRGDWAQTGLTTPLALAMEDGDALGVFAGYNWQSGNLLFGGEIRYLSFNDFATAAGLPFEVDNVLDLRARLGFAADRALFYGAVGYSMGDATAPAGAFDIDGFNFGLGAEFNVTDAFFVGVDYTARDMDGTLGAFTYEGDVDTLTLRFGLRF</sequence>
<accession>A0A316GN87</accession>
<organism evidence="4 5">
    <name type="scientific">Roseicyclus mahoneyensis</name>
    <dbReference type="NCBI Taxonomy" id="164332"/>
    <lineage>
        <taxon>Bacteria</taxon>
        <taxon>Pseudomonadati</taxon>
        <taxon>Pseudomonadota</taxon>
        <taxon>Alphaproteobacteria</taxon>
        <taxon>Rhodobacterales</taxon>
        <taxon>Roseobacteraceae</taxon>
        <taxon>Roseicyclus</taxon>
    </lineage>
</organism>
<evidence type="ECO:0000313" key="4">
    <source>
        <dbReference type="EMBL" id="PWK62620.1"/>
    </source>
</evidence>
<reference evidence="4 5" key="1">
    <citation type="submission" date="2018-05" db="EMBL/GenBank/DDBJ databases">
        <title>Genomic Encyclopedia of Type Strains, Phase IV (KMG-IV): sequencing the most valuable type-strain genomes for metagenomic binning, comparative biology and taxonomic classification.</title>
        <authorList>
            <person name="Goeker M."/>
        </authorList>
    </citation>
    <scope>NUCLEOTIDE SEQUENCE [LARGE SCALE GENOMIC DNA]</scope>
    <source>
        <strain evidence="4 5">DSM 16097</strain>
    </source>
</reference>
<dbReference type="Proteomes" id="UP000245708">
    <property type="component" value="Unassembled WGS sequence"/>
</dbReference>
<proteinExistence type="predicted"/>
<keyword evidence="1 2" id="KW-0732">Signal</keyword>
<comment type="caution">
    <text evidence="4">The sequence shown here is derived from an EMBL/GenBank/DDBJ whole genome shotgun (WGS) entry which is preliminary data.</text>
</comment>
<protein>
    <submittedName>
        <fullName evidence="4">Opacity protein-like surface antigen</fullName>
    </submittedName>
</protein>
<dbReference type="Pfam" id="PF13505">
    <property type="entry name" value="OMP_b-brl"/>
    <property type="match status" value="1"/>
</dbReference>
<feature type="domain" description="Outer membrane protein beta-barrel" evidence="3">
    <location>
        <begin position="47"/>
        <end position="207"/>
    </location>
</feature>
<dbReference type="AlphaFoldDB" id="A0A316GN87"/>
<dbReference type="SUPFAM" id="SSF56925">
    <property type="entry name" value="OMPA-like"/>
    <property type="match status" value="1"/>
</dbReference>
<feature type="chain" id="PRO_5016339948" evidence="2">
    <location>
        <begin position="22"/>
        <end position="207"/>
    </location>
</feature>
<dbReference type="RefSeq" id="WP_109665354.1">
    <property type="nucleotide sequence ID" value="NZ_QGGW01000001.1"/>
</dbReference>
<dbReference type="EMBL" id="QGGW01000001">
    <property type="protein sequence ID" value="PWK62620.1"/>
    <property type="molecule type" value="Genomic_DNA"/>
</dbReference>
<dbReference type="InterPro" id="IPR011250">
    <property type="entry name" value="OMP/PagP_B-barrel"/>
</dbReference>
<dbReference type="InterPro" id="IPR027385">
    <property type="entry name" value="Beta-barrel_OMP"/>
</dbReference>
<evidence type="ECO:0000256" key="1">
    <source>
        <dbReference type="ARBA" id="ARBA00022729"/>
    </source>
</evidence>
<keyword evidence="5" id="KW-1185">Reference proteome</keyword>
<gene>
    <name evidence="4" type="ORF">C7455_101649</name>
</gene>
<evidence type="ECO:0000256" key="2">
    <source>
        <dbReference type="SAM" id="SignalP"/>
    </source>
</evidence>
<evidence type="ECO:0000313" key="5">
    <source>
        <dbReference type="Proteomes" id="UP000245708"/>
    </source>
</evidence>
<name>A0A316GN87_9RHOB</name>
<feature type="signal peptide" evidence="2">
    <location>
        <begin position="1"/>
        <end position="21"/>
    </location>
</feature>
<evidence type="ECO:0000259" key="3">
    <source>
        <dbReference type="Pfam" id="PF13505"/>
    </source>
</evidence>